<dbReference type="EMBL" id="CP011311">
    <property type="protein sequence ID" value="AKE38067.1"/>
    <property type="molecule type" value="Genomic_DNA"/>
</dbReference>
<proteinExistence type="predicted"/>
<dbReference type="Pfam" id="PF01126">
    <property type="entry name" value="Heme_oxygenase"/>
    <property type="match status" value="1"/>
</dbReference>
<dbReference type="GO" id="GO:0006788">
    <property type="term" value="P:heme oxidation"/>
    <property type="evidence" value="ECO:0007669"/>
    <property type="project" value="InterPro"/>
</dbReference>
<dbReference type="InterPro" id="IPR016084">
    <property type="entry name" value="Haem_Oase-like_multi-hlx"/>
</dbReference>
<dbReference type="HOGENOM" id="CLU_2022820_0_0_11"/>
<dbReference type="RefSeq" id="WP_052737433.1">
    <property type="nucleotide sequence ID" value="NZ_CP011311.1"/>
</dbReference>
<dbReference type="AlphaFoldDB" id="A0A0F6QU76"/>
<evidence type="ECO:0000313" key="1">
    <source>
        <dbReference type="EMBL" id="AKE38067.1"/>
    </source>
</evidence>
<dbReference type="KEGG" id="ccj:UL81_00370"/>
<dbReference type="OrthoDB" id="5493802at2"/>
<name>A0A0F6QU76_9CORY</name>
<sequence length="122" mass="13178">MVAAVGQLQGQLWFIYDALERAVGSVNEHRLRIEADLAAAIGGDWKDKVRILPETAAYVGRLEEISCPEHAVEVLAHQHVLGGVGIDKLGLNEQQSAALINEAERALAFQDGIVRALDRGIA</sequence>
<organism evidence="1 2">
    <name type="scientific">Corynebacterium camporealensis</name>
    <dbReference type="NCBI Taxonomy" id="161896"/>
    <lineage>
        <taxon>Bacteria</taxon>
        <taxon>Bacillati</taxon>
        <taxon>Actinomycetota</taxon>
        <taxon>Actinomycetes</taxon>
        <taxon>Mycobacteriales</taxon>
        <taxon>Corynebacteriaceae</taxon>
        <taxon>Corynebacterium</taxon>
    </lineage>
</organism>
<dbReference type="GO" id="GO:0004392">
    <property type="term" value="F:heme oxygenase (decyclizing) activity"/>
    <property type="evidence" value="ECO:0007669"/>
    <property type="project" value="InterPro"/>
</dbReference>
<dbReference type="PATRIC" id="fig|161896.4.peg.74"/>
<dbReference type="Proteomes" id="UP000033566">
    <property type="component" value="Chromosome"/>
</dbReference>
<keyword evidence="2" id="KW-1185">Reference proteome</keyword>
<evidence type="ECO:0000313" key="2">
    <source>
        <dbReference type="Proteomes" id="UP000033566"/>
    </source>
</evidence>
<protein>
    <submittedName>
        <fullName evidence="1">Heme oxygenase</fullName>
    </submittedName>
</protein>
<accession>A0A0F6QU76</accession>
<reference evidence="1 2" key="1">
    <citation type="journal article" date="2015" name="Genome Announc.">
        <title>Complete Genome Sequence of Corynebacterium camporealensis DSM 44610, Isolated from the Milk of a Manchega Sheep with Subclinical Mastitis.</title>
        <authorList>
            <person name="Ruckert C."/>
            <person name="Albersmeier A."/>
            <person name="Winkler A."/>
            <person name="Tauch A."/>
        </authorList>
    </citation>
    <scope>NUCLEOTIDE SEQUENCE [LARGE SCALE GENOMIC DNA]</scope>
    <source>
        <strain evidence="1 2">DSM 44610</strain>
    </source>
</reference>
<dbReference type="Gene3D" id="1.20.910.10">
    <property type="entry name" value="Heme oxygenase-like"/>
    <property type="match status" value="1"/>
</dbReference>
<dbReference type="SUPFAM" id="SSF48613">
    <property type="entry name" value="Heme oxygenase-like"/>
    <property type="match status" value="1"/>
</dbReference>
<gene>
    <name evidence="1" type="ORF">UL81_00370</name>
</gene>
<dbReference type="InterPro" id="IPR016053">
    <property type="entry name" value="Haem_Oase-like"/>
</dbReference>